<organism evidence="7 8">
    <name type="scientific">Sugiyamaella lignohabitans</name>
    <dbReference type="NCBI Taxonomy" id="796027"/>
    <lineage>
        <taxon>Eukaryota</taxon>
        <taxon>Fungi</taxon>
        <taxon>Dikarya</taxon>
        <taxon>Ascomycota</taxon>
        <taxon>Saccharomycotina</taxon>
        <taxon>Dipodascomycetes</taxon>
        <taxon>Dipodascales</taxon>
        <taxon>Trichomonascaceae</taxon>
        <taxon>Sugiyamaella</taxon>
    </lineage>
</organism>
<evidence type="ECO:0000256" key="3">
    <source>
        <dbReference type="ARBA" id="ARBA00022989"/>
    </source>
</evidence>
<reference evidence="7 8" key="1">
    <citation type="submission" date="2016-02" db="EMBL/GenBank/DDBJ databases">
        <title>Complete genome sequence and transcriptome regulation of the pentose utilising yeast Sugiyamaella lignohabitans.</title>
        <authorList>
            <person name="Bellasio M."/>
            <person name="Peymann A."/>
            <person name="Valli M."/>
            <person name="Sipitzky M."/>
            <person name="Graf A."/>
            <person name="Sauer M."/>
            <person name="Marx H."/>
            <person name="Mattanovich D."/>
        </authorList>
    </citation>
    <scope>NUCLEOTIDE SEQUENCE [LARGE SCALE GENOMIC DNA]</scope>
    <source>
        <strain evidence="7 8">CBS 10342</strain>
    </source>
</reference>
<evidence type="ECO:0000256" key="5">
    <source>
        <dbReference type="SAM" id="MobiDB-lite"/>
    </source>
</evidence>
<dbReference type="GO" id="GO:0022857">
    <property type="term" value="F:transmembrane transporter activity"/>
    <property type="evidence" value="ECO:0007669"/>
    <property type="project" value="InterPro"/>
</dbReference>
<feature type="transmembrane region" description="Helical" evidence="6">
    <location>
        <begin position="259"/>
        <end position="285"/>
    </location>
</feature>
<feature type="transmembrane region" description="Helical" evidence="6">
    <location>
        <begin position="56"/>
        <end position="77"/>
    </location>
</feature>
<evidence type="ECO:0000256" key="2">
    <source>
        <dbReference type="ARBA" id="ARBA00022692"/>
    </source>
</evidence>
<feature type="transmembrane region" description="Helical" evidence="6">
    <location>
        <begin position="188"/>
        <end position="209"/>
    </location>
</feature>
<evidence type="ECO:0000313" key="7">
    <source>
        <dbReference type="EMBL" id="ANB15860.1"/>
    </source>
</evidence>
<dbReference type="KEGG" id="slb:AWJ20_3504"/>
<keyword evidence="4 6" id="KW-0472">Membrane</keyword>
<feature type="region of interest" description="Disordered" evidence="5">
    <location>
        <begin position="1"/>
        <end position="23"/>
    </location>
</feature>
<dbReference type="Proteomes" id="UP000189580">
    <property type="component" value="Chromosome b"/>
</dbReference>
<evidence type="ECO:0000256" key="1">
    <source>
        <dbReference type="ARBA" id="ARBA00004141"/>
    </source>
</evidence>
<evidence type="ECO:0000256" key="4">
    <source>
        <dbReference type="ARBA" id="ARBA00023136"/>
    </source>
</evidence>
<evidence type="ECO:0000313" key="8">
    <source>
        <dbReference type="Proteomes" id="UP000189580"/>
    </source>
</evidence>
<dbReference type="GeneID" id="30035534"/>
<keyword evidence="2 6" id="KW-0812">Transmembrane</keyword>
<name>A0A161HI19_9ASCO</name>
<dbReference type="PANTHER" id="PTHR10924">
    <property type="entry name" value="MAJOR FACILITATOR SUPERFAMILY PROTEIN-RELATED"/>
    <property type="match status" value="1"/>
</dbReference>
<dbReference type="GO" id="GO:0016020">
    <property type="term" value="C:membrane"/>
    <property type="evidence" value="ECO:0007669"/>
    <property type="project" value="UniProtKB-SubCell"/>
</dbReference>
<dbReference type="InterPro" id="IPR011701">
    <property type="entry name" value="MFS"/>
</dbReference>
<feature type="transmembrane region" description="Helical" evidence="6">
    <location>
        <begin position="305"/>
        <end position="325"/>
    </location>
</feature>
<feature type="transmembrane region" description="Helical" evidence="6">
    <location>
        <begin position="97"/>
        <end position="117"/>
    </location>
</feature>
<feature type="transmembrane region" description="Helical" evidence="6">
    <location>
        <begin position="393"/>
        <end position="415"/>
    </location>
</feature>
<keyword evidence="8" id="KW-1185">Reference proteome</keyword>
<dbReference type="Pfam" id="PF07690">
    <property type="entry name" value="MFS_1"/>
    <property type="match status" value="1"/>
</dbReference>
<dbReference type="EMBL" id="CP014503">
    <property type="protein sequence ID" value="ANB15860.1"/>
    <property type="molecule type" value="Genomic_DNA"/>
</dbReference>
<dbReference type="OrthoDB" id="422206at2759"/>
<feature type="transmembrane region" description="Helical" evidence="6">
    <location>
        <begin position="330"/>
        <end position="351"/>
    </location>
</feature>
<proteinExistence type="predicted"/>
<gene>
    <name evidence="7" type="ORF">AWJ20_3504</name>
</gene>
<dbReference type="InterPro" id="IPR049680">
    <property type="entry name" value="FLVCR1-2_SLC49-like"/>
</dbReference>
<dbReference type="PANTHER" id="PTHR10924:SF6">
    <property type="entry name" value="SOLUTE CARRIER FAMILY 49 MEMBER A3"/>
    <property type="match status" value="1"/>
</dbReference>
<accession>A0A161HI19</accession>
<keyword evidence="3 6" id="KW-1133">Transmembrane helix</keyword>
<feature type="transmembrane region" description="Helical" evidence="6">
    <location>
        <begin position="149"/>
        <end position="167"/>
    </location>
</feature>
<dbReference type="InterPro" id="IPR036259">
    <property type="entry name" value="MFS_trans_sf"/>
</dbReference>
<dbReference type="SUPFAM" id="SSF103473">
    <property type="entry name" value="MFS general substrate transporter"/>
    <property type="match status" value="1"/>
</dbReference>
<dbReference type="Gene3D" id="1.20.1250.20">
    <property type="entry name" value="MFS general substrate transporter like domains"/>
    <property type="match status" value="2"/>
</dbReference>
<dbReference type="AlphaFoldDB" id="A0A161HI19"/>
<feature type="transmembrane region" description="Helical" evidence="6">
    <location>
        <begin position="124"/>
        <end position="143"/>
    </location>
</feature>
<feature type="transmembrane region" description="Helical" evidence="6">
    <location>
        <begin position="215"/>
        <end position="238"/>
    </location>
</feature>
<protein>
    <submittedName>
        <fullName evidence="7">Uncharacterized protein</fullName>
    </submittedName>
</protein>
<sequence>MSVEHQKSYDSDSRTALGSTHGKDETLVHDTDCVQSTLDANGSDGSPVYKVYKRRWFGILVLALLNICASWGWLSFAAISPLVAEYFNLESQAPVNWLSTVILFSYIVISPLVWWVLVKYNIRYALILCSIFIIVGNWVRYAGVKTGNFGATMFGQILIGFAQPFALSSPAYYTDIWFTSSSRVSANAIASLANPLGGAIAQLVGPAIVLQADQLPTFIVITAGVTTACGLLSFIVPIRPELPACPSSTIVKMGANDSIKMLLTSIKFIAVLVMFSIYVGFFNAFSTYTAQIMVPYGYSTNEAGIAGAILIVCGIVFAAVTSPLVDRTHIFIWIIVIQVPLICGGYIAAVFMCTESGQLVGPYLVSAILGATSFSLLPIFLEWTQEQTSPADPAVSSSLLWIGGQLFGAIFIIVMNALKYPDNVGNPPGNMRRSLIFQAVIACVGLLPIIVIFKSRHNTRVTLDTRA</sequence>
<feature type="compositionally biased region" description="Basic and acidic residues" evidence="5">
    <location>
        <begin position="1"/>
        <end position="13"/>
    </location>
</feature>
<dbReference type="RefSeq" id="XP_018738337.1">
    <property type="nucleotide sequence ID" value="XM_018880527.1"/>
</dbReference>
<feature type="transmembrane region" description="Helical" evidence="6">
    <location>
        <begin position="435"/>
        <end position="453"/>
    </location>
</feature>
<comment type="subcellular location">
    <subcellularLocation>
        <location evidence="1">Membrane</location>
        <topology evidence="1">Multi-pass membrane protein</topology>
    </subcellularLocation>
</comment>
<feature type="transmembrane region" description="Helical" evidence="6">
    <location>
        <begin position="363"/>
        <end position="381"/>
    </location>
</feature>
<evidence type="ECO:0000256" key="6">
    <source>
        <dbReference type="SAM" id="Phobius"/>
    </source>
</evidence>